<keyword evidence="9" id="KW-1185">Reference proteome</keyword>
<evidence type="ECO:0000256" key="5">
    <source>
        <dbReference type="ARBA" id="ARBA00023002"/>
    </source>
</evidence>
<reference evidence="8 9" key="1">
    <citation type="journal article" date="2014" name="Int. J. Syst. Evol. Microbiol.">
        <title>Phaeodactylibacter xiamenensis gen. nov., sp. nov., a member of the family Saprospiraceae isolated from the marine alga Phaeodactylum tricornutum.</title>
        <authorList>
            <person name="Chen Z.Jr."/>
            <person name="Lei X."/>
            <person name="Lai Q."/>
            <person name="Li Y."/>
            <person name="Zhang B."/>
            <person name="Zhang J."/>
            <person name="Zhang H."/>
            <person name="Yang L."/>
            <person name="Zheng W."/>
            <person name="Tian Y."/>
            <person name="Yu Z."/>
            <person name="Xu H.Jr."/>
            <person name="Zheng T."/>
        </authorList>
    </citation>
    <scope>NUCLEOTIDE SEQUENCE [LARGE SCALE GENOMIC DNA]</scope>
    <source>
        <strain evidence="8 9">KD52</strain>
    </source>
</reference>
<evidence type="ECO:0000256" key="6">
    <source>
        <dbReference type="PIRSR" id="PIRSR601501-1"/>
    </source>
</evidence>
<evidence type="ECO:0000256" key="3">
    <source>
        <dbReference type="ARBA" id="ARBA00022596"/>
    </source>
</evidence>
<organism evidence="8 9">
    <name type="scientific">Phaeodactylibacter xiamenensis</name>
    <dbReference type="NCBI Taxonomy" id="1524460"/>
    <lineage>
        <taxon>Bacteria</taxon>
        <taxon>Pseudomonadati</taxon>
        <taxon>Bacteroidota</taxon>
        <taxon>Saprospiria</taxon>
        <taxon>Saprospirales</taxon>
        <taxon>Haliscomenobacteraceae</taxon>
        <taxon>Phaeodactylibacter</taxon>
    </lineage>
</organism>
<evidence type="ECO:0000256" key="7">
    <source>
        <dbReference type="RuleBase" id="RU003896"/>
    </source>
</evidence>
<dbReference type="Gene3D" id="1.10.645.10">
    <property type="entry name" value="Cytochrome-c3 Hydrogenase, chain B"/>
    <property type="match status" value="1"/>
</dbReference>
<comment type="caution">
    <text evidence="8">The sequence shown here is derived from an EMBL/GenBank/DDBJ whole genome shotgun (WGS) entry which is preliminary data.</text>
</comment>
<evidence type="ECO:0000256" key="1">
    <source>
        <dbReference type="ARBA" id="ARBA00001967"/>
    </source>
</evidence>
<gene>
    <name evidence="8" type="ORF">IX84_25565</name>
</gene>
<dbReference type="SUPFAM" id="SSF56762">
    <property type="entry name" value="HydB/Nqo4-like"/>
    <property type="match status" value="1"/>
</dbReference>
<evidence type="ECO:0000256" key="4">
    <source>
        <dbReference type="ARBA" id="ARBA00022723"/>
    </source>
</evidence>
<dbReference type="Proteomes" id="UP000029736">
    <property type="component" value="Unassembled WGS sequence"/>
</dbReference>
<comment type="similarity">
    <text evidence="2 7">Belongs to the [NiFe]/[NiFeSe] hydrogenase large subunit family.</text>
</comment>
<dbReference type="PROSITE" id="PS00507">
    <property type="entry name" value="NI_HGENASE_L_1"/>
    <property type="match status" value="1"/>
</dbReference>
<dbReference type="EMBL" id="JPOS01000083">
    <property type="protein sequence ID" value="KGE85971.1"/>
    <property type="molecule type" value="Genomic_DNA"/>
</dbReference>
<dbReference type="AlphaFoldDB" id="A0A098S1N2"/>
<accession>A0A098S1N2</accession>
<dbReference type="Pfam" id="PF00374">
    <property type="entry name" value="NiFeSe_Hases"/>
    <property type="match status" value="2"/>
</dbReference>
<feature type="binding site" evidence="6">
    <location>
        <position position="459"/>
    </location>
    <ligand>
        <name>Fe cation</name>
        <dbReference type="ChEBI" id="CHEBI:24875"/>
    </ligand>
</feature>
<evidence type="ECO:0000313" key="9">
    <source>
        <dbReference type="Proteomes" id="UP000029736"/>
    </source>
</evidence>
<dbReference type="InterPro" id="IPR001501">
    <property type="entry name" value="Ni-dep_hyd_lsu"/>
</dbReference>
<dbReference type="OrthoDB" id="9761717at2"/>
<dbReference type="PANTHER" id="PTHR43600">
    <property type="entry name" value="COENZYME F420 HYDROGENASE, SUBUNIT ALPHA"/>
    <property type="match status" value="1"/>
</dbReference>
<proteinExistence type="inferred from homology"/>
<feature type="binding site" evidence="6">
    <location>
        <position position="69"/>
    </location>
    <ligand>
        <name>Ni(2+)</name>
        <dbReference type="ChEBI" id="CHEBI:49786"/>
    </ligand>
</feature>
<dbReference type="STRING" id="1524460.IX84_25565"/>
<evidence type="ECO:0000313" key="8">
    <source>
        <dbReference type="EMBL" id="KGE85971.1"/>
    </source>
</evidence>
<feature type="binding site" evidence="6">
    <location>
        <position position="66"/>
    </location>
    <ligand>
        <name>Ni(2+)</name>
        <dbReference type="ChEBI" id="CHEBI:49786"/>
    </ligand>
</feature>
<keyword evidence="3 6" id="KW-0533">Nickel</keyword>
<feature type="binding site" evidence="6">
    <location>
        <position position="456"/>
    </location>
    <ligand>
        <name>Ni(2+)</name>
        <dbReference type="ChEBI" id="CHEBI:49786"/>
    </ligand>
</feature>
<keyword evidence="4 6" id="KW-0479">Metal-binding</keyword>
<feature type="binding site" evidence="6">
    <location>
        <position position="47"/>
    </location>
    <ligand>
        <name>Mg(2+)</name>
        <dbReference type="ChEBI" id="CHEBI:18420"/>
    </ligand>
</feature>
<evidence type="ECO:0000256" key="2">
    <source>
        <dbReference type="ARBA" id="ARBA00009292"/>
    </source>
</evidence>
<dbReference type="PROSITE" id="PS00508">
    <property type="entry name" value="NI_HGENASE_L_2"/>
    <property type="match status" value="1"/>
</dbReference>
<name>A0A098S1N2_9BACT</name>
<dbReference type="PANTHER" id="PTHR43600:SF2">
    <property type="entry name" value="F420-NON-REDUCING HYDROGENASE VHU SUBUNIT A"/>
    <property type="match status" value="1"/>
</dbReference>
<protein>
    <submittedName>
        <fullName evidence="8">NADP oxidoreductase</fullName>
    </submittedName>
</protein>
<dbReference type="GO" id="GO:0008901">
    <property type="term" value="F:ferredoxin hydrogenase activity"/>
    <property type="evidence" value="ECO:0007669"/>
    <property type="project" value="InterPro"/>
</dbReference>
<keyword evidence="6" id="KW-0408">Iron</keyword>
<feature type="binding site" evidence="6">
    <location>
        <position position="409"/>
    </location>
    <ligand>
        <name>Mg(2+)</name>
        <dbReference type="ChEBI" id="CHEBI:18420"/>
    </ligand>
</feature>
<dbReference type="InterPro" id="IPR018194">
    <property type="entry name" value="Ni-dep_hyd_lsu_Ni_BS"/>
</dbReference>
<sequence length="497" mass="56287">MPNQKTTKITIDPVTRVEGHGRVTIHLDEQGEVSEARFHIVEFRGFERFIQGHPYWEVPVLVQRLCGICPVSHHLAAAKAIDQLHGLMPGDLSPTATKLRRLLHYGQVFQSHALHFFYLASPDLLLKGDTPAAERNIVGVVMANKDLAKRGILMRKFGQEIIKAIAGKRIHGVAAVPGGNYKTFTPEERRFFLDGEAIPSVDTMIEWTQETLQMLRQYHETNRAWLDSFADYPSGHLGLVGAQGELELYDGQLRAIDASGQRTLNDVPAQDYRKYFGEAVESWTYLKFPYLKHLGRADGWNRVGPLARLNVCSHIGTPLAEQERQHFFGFSGHSPVNRTLYYHWARLIEMLHCAEVARQLLNDPEILSDDLVREGQRQEEGVGVVEAPRGTLMHHYRADEKGQVTWCNLIVSTTHNNEPMNRAVKEVARRELSRQQEITEPMLNLVEIAIRAYDPCLSCATHAIGDMPLRIELFNHSGQLIGQRTKDSCLYNNPLDV</sequence>
<feature type="binding site" evidence="6">
    <location>
        <position position="69"/>
    </location>
    <ligand>
        <name>Fe cation</name>
        <dbReference type="ChEBI" id="CHEBI:24875"/>
    </ligand>
</feature>
<dbReference type="GO" id="GO:0016151">
    <property type="term" value="F:nickel cation binding"/>
    <property type="evidence" value="ECO:0007669"/>
    <property type="project" value="InterPro"/>
</dbReference>
<dbReference type="RefSeq" id="WP_044227053.1">
    <property type="nucleotide sequence ID" value="NZ_JBKAGJ010000022.1"/>
</dbReference>
<dbReference type="InterPro" id="IPR029014">
    <property type="entry name" value="NiFe-Hase_large"/>
</dbReference>
<comment type="cofactor">
    <cofactor evidence="6">
        <name>Fe cation</name>
        <dbReference type="ChEBI" id="CHEBI:24875"/>
    </cofactor>
</comment>
<feature type="binding site" evidence="6">
    <location>
        <position position="462"/>
    </location>
    <ligand>
        <name>Mg(2+)</name>
        <dbReference type="ChEBI" id="CHEBI:18420"/>
    </ligand>
</feature>
<keyword evidence="6" id="KW-0460">Magnesium</keyword>
<comment type="cofactor">
    <cofactor evidence="1 6">
        <name>Ni(2+)</name>
        <dbReference type="ChEBI" id="CHEBI:49786"/>
    </cofactor>
</comment>
<keyword evidence="5 7" id="KW-0560">Oxidoreductase</keyword>